<proteinExistence type="predicted"/>
<evidence type="ECO:0000256" key="1">
    <source>
        <dbReference type="SAM" id="MobiDB-lite"/>
    </source>
</evidence>
<evidence type="ECO:0000313" key="2">
    <source>
        <dbReference type="EMBL" id="MPC61471.1"/>
    </source>
</evidence>
<keyword evidence="3" id="KW-1185">Reference proteome</keyword>
<feature type="region of interest" description="Disordered" evidence="1">
    <location>
        <begin position="21"/>
        <end position="41"/>
    </location>
</feature>
<dbReference type="EMBL" id="VSRR010018572">
    <property type="protein sequence ID" value="MPC61471.1"/>
    <property type="molecule type" value="Genomic_DNA"/>
</dbReference>
<accession>A0A5B7GN03</accession>
<reference evidence="2 3" key="1">
    <citation type="submission" date="2019-05" db="EMBL/GenBank/DDBJ databases">
        <title>Another draft genome of Portunus trituberculatus and its Hox gene families provides insights of decapod evolution.</title>
        <authorList>
            <person name="Jeong J.-H."/>
            <person name="Song I."/>
            <person name="Kim S."/>
            <person name="Choi T."/>
            <person name="Kim D."/>
            <person name="Ryu S."/>
            <person name="Kim W."/>
        </authorList>
    </citation>
    <scope>NUCLEOTIDE SEQUENCE [LARGE SCALE GENOMIC DNA]</scope>
    <source>
        <tissue evidence="2">Muscle</tissue>
    </source>
</reference>
<protein>
    <submittedName>
        <fullName evidence="2">Uncharacterized protein</fullName>
    </submittedName>
</protein>
<comment type="caution">
    <text evidence="2">The sequence shown here is derived from an EMBL/GenBank/DDBJ whole genome shotgun (WGS) entry which is preliminary data.</text>
</comment>
<dbReference type="AlphaFoldDB" id="A0A5B7GN03"/>
<name>A0A5B7GN03_PORTR</name>
<gene>
    <name evidence="2" type="ORF">E2C01_055543</name>
</gene>
<organism evidence="2 3">
    <name type="scientific">Portunus trituberculatus</name>
    <name type="common">Swimming crab</name>
    <name type="synonym">Neptunus trituberculatus</name>
    <dbReference type="NCBI Taxonomy" id="210409"/>
    <lineage>
        <taxon>Eukaryota</taxon>
        <taxon>Metazoa</taxon>
        <taxon>Ecdysozoa</taxon>
        <taxon>Arthropoda</taxon>
        <taxon>Crustacea</taxon>
        <taxon>Multicrustacea</taxon>
        <taxon>Malacostraca</taxon>
        <taxon>Eumalacostraca</taxon>
        <taxon>Eucarida</taxon>
        <taxon>Decapoda</taxon>
        <taxon>Pleocyemata</taxon>
        <taxon>Brachyura</taxon>
        <taxon>Eubrachyura</taxon>
        <taxon>Portunoidea</taxon>
        <taxon>Portunidae</taxon>
        <taxon>Portuninae</taxon>
        <taxon>Portunus</taxon>
    </lineage>
</organism>
<sequence length="62" mass="6913">MRTSRFKKWPHMIRMFFHDRAETPLPKHPSLDTQPSNTGRPLLAIPLAGGSADPLAAYLGTI</sequence>
<dbReference type="Proteomes" id="UP000324222">
    <property type="component" value="Unassembled WGS sequence"/>
</dbReference>
<evidence type="ECO:0000313" key="3">
    <source>
        <dbReference type="Proteomes" id="UP000324222"/>
    </source>
</evidence>